<dbReference type="GO" id="GO:0043386">
    <property type="term" value="P:mycotoxin biosynthetic process"/>
    <property type="evidence" value="ECO:0007669"/>
    <property type="project" value="UniProtKB-ARBA"/>
</dbReference>
<sequence>MLGNYRKKQYSDWPQLEPSLLFGHLEIQGQEWKSLRRRFNPGFSHQHLISLLPCILDKMQRFLSMLDEYVDSAKDFLFDELCTNFTSDITGAIPMDVDIYAQFGGERQSELAYLYRELSSSYHNSSDIWAWLSPRVALRRRSLSRRLDNLIKTLFKKRFLCRKEALILTPSKLREVYFVSLSPHTLAQTCDQLKSFLSGHDTTRILLQWAFYELSRTPRAMIAIRAELGELFGLDSSPRSVHEKLLAHGEALLQKLSYTSAVIKETFRLYPPSGTSRYSPLGTGFNVSVPYNSDVCIDGVVVYNCETIIQRDEAMYGATKDDFVPERWLGNTDTATSRTGESAFGNTSVFPGAWWPFERGPRNCIGQELANIEVRVILACALRRYDWEKIGLGKIARNDLGEPIVKQNGQYKVKSELYNVIAPTDNYLIMLNVDKIYKQKYR</sequence>
<dbReference type="EMBL" id="JAPQKQ010000009">
    <property type="protein sequence ID" value="KAJ5181781.1"/>
    <property type="molecule type" value="Genomic_DNA"/>
</dbReference>
<reference evidence="2" key="1">
    <citation type="submission" date="2022-11" db="EMBL/GenBank/DDBJ databases">
        <authorList>
            <person name="Petersen C."/>
        </authorList>
    </citation>
    <scope>NUCLEOTIDE SEQUENCE</scope>
    <source>
        <strain evidence="2">IBT 20477</strain>
    </source>
</reference>
<accession>A0A9W9LXK5</accession>
<dbReference type="GO" id="GO:0005506">
    <property type="term" value="F:iron ion binding"/>
    <property type="evidence" value="ECO:0007669"/>
    <property type="project" value="InterPro"/>
</dbReference>
<dbReference type="PANTHER" id="PTHR24305:SF222">
    <property type="entry name" value="CYTOCHROME P450 MONOOXYGENASE STCS"/>
    <property type="match status" value="1"/>
</dbReference>
<dbReference type="OrthoDB" id="10029320at2759"/>
<dbReference type="PRINTS" id="PR00385">
    <property type="entry name" value="P450"/>
</dbReference>
<dbReference type="InterPro" id="IPR002401">
    <property type="entry name" value="Cyt_P450_E_grp-I"/>
</dbReference>
<dbReference type="Gene3D" id="1.10.630.10">
    <property type="entry name" value="Cytochrome P450"/>
    <property type="match status" value="1"/>
</dbReference>
<dbReference type="Proteomes" id="UP001150942">
    <property type="component" value="Unassembled WGS sequence"/>
</dbReference>
<name>A0A9W9LXK5_9EURO</name>
<dbReference type="PRINTS" id="PR00463">
    <property type="entry name" value="EP450I"/>
</dbReference>
<dbReference type="GO" id="GO:0020037">
    <property type="term" value="F:heme binding"/>
    <property type="evidence" value="ECO:0007669"/>
    <property type="project" value="InterPro"/>
</dbReference>
<dbReference type="GO" id="GO:0004497">
    <property type="term" value="F:monooxygenase activity"/>
    <property type="evidence" value="ECO:0007669"/>
    <property type="project" value="InterPro"/>
</dbReference>
<dbReference type="SUPFAM" id="SSF48264">
    <property type="entry name" value="Cytochrome P450"/>
    <property type="match status" value="1"/>
</dbReference>
<evidence type="ECO:0000313" key="2">
    <source>
        <dbReference type="EMBL" id="KAJ5181781.1"/>
    </source>
</evidence>
<dbReference type="Pfam" id="PF00067">
    <property type="entry name" value="p450"/>
    <property type="match status" value="1"/>
</dbReference>
<evidence type="ECO:0000313" key="3">
    <source>
        <dbReference type="Proteomes" id="UP001150942"/>
    </source>
</evidence>
<dbReference type="PANTHER" id="PTHR24305">
    <property type="entry name" value="CYTOCHROME P450"/>
    <property type="match status" value="1"/>
</dbReference>
<keyword evidence="1" id="KW-0479">Metal-binding</keyword>
<dbReference type="GO" id="GO:0016705">
    <property type="term" value="F:oxidoreductase activity, acting on paired donors, with incorporation or reduction of molecular oxygen"/>
    <property type="evidence" value="ECO:0007669"/>
    <property type="project" value="InterPro"/>
</dbReference>
<gene>
    <name evidence="2" type="ORF">N7449_011928</name>
</gene>
<protein>
    <submittedName>
        <fullName evidence="2">Cytochrome P450</fullName>
    </submittedName>
</protein>
<organism evidence="2 3">
    <name type="scientific">Penicillium cf. viridicatum</name>
    <dbReference type="NCBI Taxonomy" id="2972119"/>
    <lineage>
        <taxon>Eukaryota</taxon>
        <taxon>Fungi</taxon>
        <taxon>Dikarya</taxon>
        <taxon>Ascomycota</taxon>
        <taxon>Pezizomycotina</taxon>
        <taxon>Eurotiomycetes</taxon>
        <taxon>Eurotiomycetidae</taxon>
        <taxon>Eurotiales</taxon>
        <taxon>Aspergillaceae</taxon>
        <taxon>Penicillium</taxon>
    </lineage>
</organism>
<dbReference type="InterPro" id="IPR050121">
    <property type="entry name" value="Cytochrome_P450_monoxygenase"/>
</dbReference>
<feature type="binding site" description="axial binding residue" evidence="1">
    <location>
        <position position="364"/>
    </location>
    <ligand>
        <name>heme</name>
        <dbReference type="ChEBI" id="CHEBI:30413"/>
    </ligand>
    <ligandPart>
        <name>Fe</name>
        <dbReference type="ChEBI" id="CHEBI:18248"/>
    </ligandPart>
</feature>
<dbReference type="InterPro" id="IPR036396">
    <property type="entry name" value="Cyt_P450_sf"/>
</dbReference>
<dbReference type="InterPro" id="IPR001128">
    <property type="entry name" value="Cyt_P450"/>
</dbReference>
<reference evidence="2" key="2">
    <citation type="journal article" date="2023" name="IMA Fungus">
        <title>Comparative genomic study of the Penicillium genus elucidates a diverse pangenome and 15 lateral gene transfer events.</title>
        <authorList>
            <person name="Petersen C."/>
            <person name="Sorensen T."/>
            <person name="Nielsen M.R."/>
            <person name="Sondergaard T.E."/>
            <person name="Sorensen J.L."/>
            <person name="Fitzpatrick D.A."/>
            <person name="Frisvad J.C."/>
            <person name="Nielsen K.L."/>
        </authorList>
    </citation>
    <scope>NUCLEOTIDE SEQUENCE</scope>
    <source>
        <strain evidence="2">IBT 20477</strain>
    </source>
</reference>
<comment type="cofactor">
    <cofactor evidence="1">
        <name>heme</name>
        <dbReference type="ChEBI" id="CHEBI:30413"/>
    </cofactor>
</comment>
<keyword evidence="3" id="KW-1185">Reference proteome</keyword>
<comment type="caution">
    <text evidence="2">The sequence shown here is derived from an EMBL/GenBank/DDBJ whole genome shotgun (WGS) entry which is preliminary data.</text>
</comment>
<proteinExistence type="predicted"/>
<evidence type="ECO:0000256" key="1">
    <source>
        <dbReference type="PIRSR" id="PIRSR602401-1"/>
    </source>
</evidence>
<dbReference type="AlphaFoldDB" id="A0A9W9LXK5"/>
<keyword evidence="1" id="KW-0408">Iron</keyword>
<keyword evidence="1" id="KW-0349">Heme</keyword>